<feature type="transmembrane region" description="Helical" evidence="2">
    <location>
        <begin position="319"/>
        <end position="340"/>
    </location>
</feature>
<feature type="compositionally biased region" description="Low complexity" evidence="1">
    <location>
        <begin position="81"/>
        <end position="96"/>
    </location>
</feature>
<proteinExistence type="predicted"/>
<feature type="compositionally biased region" description="Low complexity" evidence="1">
    <location>
        <begin position="116"/>
        <end position="133"/>
    </location>
</feature>
<accession>A0ABY8TVG9</accession>
<feature type="region of interest" description="Disordered" evidence="1">
    <location>
        <begin position="44"/>
        <end position="133"/>
    </location>
</feature>
<keyword evidence="4" id="KW-1185">Reference proteome</keyword>
<organism evidence="3 4">
    <name type="scientific">Tetradesmus obliquus</name>
    <name type="common">Green alga</name>
    <name type="synonym">Acutodesmus obliquus</name>
    <dbReference type="NCBI Taxonomy" id="3088"/>
    <lineage>
        <taxon>Eukaryota</taxon>
        <taxon>Viridiplantae</taxon>
        <taxon>Chlorophyta</taxon>
        <taxon>core chlorophytes</taxon>
        <taxon>Chlorophyceae</taxon>
        <taxon>CS clade</taxon>
        <taxon>Sphaeropleales</taxon>
        <taxon>Scenedesmaceae</taxon>
        <taxon>Tetradesmus</taxon>
    </lineage>
</organism>
<feature type="transmembrane region" description="Helical" evidence="2">
    <location>
        <begin position="360"/>
        <end position="383"/>
    </location>
</feature>
<feature type="transmembrane region" description="Helical" evidence="2">
    <location>
        <begin position="269"/>
        <end position="291"/>
    </location>
</feature>
<keyword evidence="2" id="KW-0472">Membrane</keyword>
<sequence length="504" mass="53759">MQPLANAADAQHNYNRHVTFQVSDVNHQPALLLPAVVGTQGATVHGNDLDSASGHLQQKTSSDAGRGYKNNGSTNPVPGDAPVVVPLSSVPLGALPDLPADGSSRDNSKHSRQHSKGGSSISSVSSKTGTTGTSRFREKVGQAAVHVNHPQQVTHKTPDARRRALAWLGRIGWLGKAVVYAMIGGLACQSAAVGQGPEPEADVGTKSQVNASPQGAFVLLGTTPGGAGIAVLLVMMVALLCYIAWRFGEAALGQGYDRSFSSKKNFFKFRVSPFVSGAVYCSYLVFILQLLHTQVTHAPPSPAQETWPATWRHSSLGKAGLALLGLAFLIATCIQLQGVLSKQWHKDYRDDAPRWLMRIIFTIGHFGFAGRGAAFLAMAIMFFKDVADADDVNHTSSMVANALQQLQANRGLRAVLMIIGILLVAYGAFAVLSSWARVFPTQAPSRSRVVPAAQLPQGEDGNGDDDVGVDGDDRRRRGRRHLEMQQQRKEQQQAGQVSVGADAV</sequence>
<feature type="compositionally biased region" description="Polar residues" evidence="1">
    <location>
        <begin position="54"/>
        <end position="63"/>
    </location>
</feature>
<dbReference type="Proteomes" id="UP001244341">
    <property type="component" value="Chromosome 4b"/>
</dbReference>
<feature type="transmembrane region" description="Helical" evidence="2">
    <location>
        <begin position="227"/>
        <end position="248"/>
    </location>
</feature>
<name>A0ABY8TVG9_TETOB</name>
<evidence type="ECO:0000313" key="4">
    <source>
        <dbReference type="Proteomes" id="UP001244341"/>
    </source>
</evidence>
<protein>
    <recommendedName>
        <fullName evidence="5">DUF1206 domain-containing protein</fullName>
    </recommendedName>
</protein>
<keyword evidence="2" id="KW-1133">Transmembrane helix</keyword>
<reference evidence="3 4" key="1">
    <citation type="submission" date="2023-05" db="EMBL/GenBank/DDBJ databases">
        <title>A 100% complete, gapless, phased diploid assembly of the Scenedesmus obliquus UTEX 3031 genome.</title>
        <authorList>
            <person name="Biondi T.C."/>
            <person name="Hanschen E.R."/>
            <person name="Kwon T."/>
            <person name="Eng W."/>
            <person name="Kruse C.P.S."/>
            <person name="Koehler S.I."/>
            <person name="Kunde Y."/>
            <person name="Gleasner C.D."/>
            <person name="You Mak K.T."/>
            <person name="Polle J."/>
            <person name="Hovde B.T."/>
            <person name="Starkenburg S.R."/>
        </authorList>
    </citation>
    <scope>NUCLEOTIDE SEQUENCE [LARGE SCALE GENOMIC DNA]</scope>
    <source>
        <strain evidence="3 4">DOE0152z</strain>
    </source>
</reference>
<feature type="transmembrane region" description="Helical" evidence="2">
    <location>
        <begin position="414"/>
        <end position="438"/>
    </location>
</feature>
<dbReference type="EMBL" id="CP126211">
    <property type="protein sequence ID" value="WIA13138.1"/>
    <property type="molecule type" value="Genomic_DNA"/>
</dbReference>
<keyword evidence="2" id="KW-0812">Transmembrane</keyword>
<feature type="transmembrane region" description="Helical" evidence="2">
    <location>
        <begin position="171"/>
        <end position="192"/>
    </location>
</feature>
<gene>
    <name evidence="3" type="ORF">OEZ85_006732</name>
</gene>
<feature type="compositionally biased region" description="Basic and acidic residues" evidence="1">
    <location>
        <begin position="471"/>
        <end position="491"/>
    </location>
</feature>
<evidence type="ECO:0000256" key="2">
    <source>
        <dbReference type="SAM" id="Phobius"/>
    </source>
</evidence>
<evidence type="ECO:0000256" key="1">
    <source>
        <dbReference type="SAM" id="MobiDB-lite"/>
    </source>
</evidence>
<evidence type="ECO:0008006" key="5">
    <source>
        <dbReference type="Google" id="ProtNLM"/>
    </source>
</evidence>
<feature type="compositionally biased region" description="Acidic residues" evidence="1">
    <location>
        <begin position="461"/>
        <end position="470"/>
    </location>
</feature>
<evidence type="ECO:0000313" key="3">
    <source>
        <dbReference type="EMBL" id="WIA13138.1"/>
    </source>
</evidence>
<feature type="region of interest" description="Disordered" evidence="1">
    <location>
        <begin position="448"/>
        <end position="504"/>
    </location>
</feature>